<gene>
    <name evidence="3" type="ORF">M8523_09340</name>
</gene>
<dbReference type="Gene3D" id="2.30.110.10">
    <property type="entry name" value="Electron Transport, Fmn-binding Protein, Chain A"/>
    <property type="match status" value="1"/>
</dbReference>
<dbReference type="AlphaFoldDB" id="A0AA42CIC6"/>
<sequence>MDEAESQEAALLAEAKRLIRTIRAATLATLTPEGTPFASLTAVATMPDGSMILLLSQLAAHTRQLDADGRCSILLAQAGRGDPLAHPRLTLVGEAARFDPSQRPEARRRFLSRNPKSELYADFPDFAFWHCVPQAAHLNGGFGRAAIYAGDAVLTRTEGCEALIMHEEGAVAHMNADHRDALKLYATRLLRLPDRDWRLSGLDPEGMDLVSGDLTGRLVFPQPVTSGGELRQLLVTLAAEARAAAD</sequence>
<proteinExistence type="predicted"/>
<evidence type="ECO:0000259" key="2">
    <source>
        <dbReference type="Pfam" id="PF10615"/>
    </source>
</evidence>
<feature type="domain" description="DUF2470" evidence="2">
    <location>
        <begin position="168"/>
        <end position="237"/>
    </location>
</feature>
<organism evidence="3 4">
    <name type="scientific">Lichenifustis flavocetrariae</name>
    <dbReference type="NCBI Taxonomy" id="2949735"/>
    <lineage>
        <taxon>Bacteria</taxon>
        <taxon>Pseudomonadati</taxon>
        <taxon>Pseudomonadota</taxon>
        <taxon>Alphaproteobacteria</taxon>
        <taxon>Hyphomicrobiales</taxon>
        <taxon>Lichenihabitantaceae</taxon>
        <taxon>Lichenifustis</taxon>
    </lineage>
</organism>
<dbReference type="InterPro" id="IPR019595">
    <property type="entry name" value="DUF2470"/>
</dbReference>
<evidence type="ECO:0000259" key="1">
    <source>
        <dbReference type="Pfam" id="PF01243"/>
    </source>
</evidence>
<feature type="domain" description="Pyridoxamine 5'-phosphate oxidase N-terminal" evidence="1">
    <location>
        <begin position="13"/>
        <end position="129"/>
    </location>
</feature>
<dbReference type="InterPro" id="IPR011576">
    <property type="entry name" value="Pyridox_Oxase_N"/>
</dbReference>
<evidence type="ECO:0000313" key="3">
    <source>
        <dbReference type="EMBL" id="MCW6508224.1"/>
    </source>
</evidence>
<comment type="caution">
    <text evidence="3">The sequence shown here is derived from an EMBL/GenBank/DDBJ whole genome shotgun (WGS) entry which is preliminary data.</text>
</comment>
<dbReference type="GO" id="GO:0005737">
    <property type="term" value="C:cytoplasm"/>
    <property type="evidence" value="ECO:0007669"/>
    <property type="project" value="UniProtKB-ARBA"/>
</dbReference>
<dbReference type="PANTHER" id="PTHR13343">
    <property type="entry name" value="CREG1 PROTEIN"/>
    <property type="match status" value="1"/>
</dbReference>
<name>A0AA42CIC6_9HYPH</name>
<dbReference type="InterPro" id="IPR037119">
    <property type="entry name" value="Haem_oxidase_HugZ-like_sf"/>
</dbReference>
<dbReference type="RefSeq" id="WP_282584594.1">
    <property type="nucleotide sequence ID" value="NZ_JAMOIM010000005.1"/>
</dbReference>
<dbReference type="InterPro" id="IPR012349">
    <property type="entry name" value="Split_barrel_FMN-bd"/>
</dbReference>
<evidence type="ECO:0000313" key="4">
    <source>
        <dbReference type="Proteomes" id="UP001165667"/>
    </source>
</evidence>
<dbReference type="PANTHER" id="PTHR13343:SF17">
    <property type="entry name" value="CELLULAR REPRESSOR OF E1A-STIMULATED GENES, ISOFORM A"/>
    <property type="match status" value="1"/>
</dbReference>
<dbReference type="EMBL" id="JAMOIM010000005">
    <property type="protein sequence ID" value="MCW6508224.1"/>
    <property type="molecule type" value="Genomic_DNA"/>
</dbReference>
<keyword evidence="4" id="KW-1185">Reference proteome</keyword>
<protein>
    <submittedName>
        <fullName evidence="3">DUF2470 domain-containing protein</fullName>
    </submittedName>
</protein>
<accession>A0AA42CIC6</accession>
<dbReference type="Proteomes" id="UP001165667">
    <property type="component" value="Unassembled WGS sequence"/>
</dbReference>
<dbReference type="SUPFAM" id="SSF50475">
    <property type="entry name" value="FMN-binding split barrel"/>
    <property type="match status" value="1"/>
</dbReference>
<reference evidence="3" key="1">
    <citation type="submission" date="2022-05" db="EMBL/GenBank/DDBJ databases">
        <authorList>
            <person name="Pankratov T."/>
        </authorList>
    </citation>
    <scope>NUCLEOTIDE SEQUENCE</scope>
    <source>
        <strain evidence="3">BP6-180914</strain>
    </source>
</reference>
<dbReference type="Gene3D" id="3.20.180.10">
    <property type="entry name" value="PNP-oxidase-like"/>
    <property type="match status" value="1"/>
</dbReference>
<dbReference type="Pfam" id="PF01243">
    <property type="entry name" value="PNPOx_N"/>
    <property type="match status" value="1"/>
</dbReference>
<dbReference type="Pfam" id="PF10615">
    <property type="entry name" value="DUF2470"/>
    <property type="match status" value="1"/>
</dbReference>